<evidence type="ECO:0000313" key="2">
    <source>
        <dbReference type="EMBL" id="KAF4372920.1"/>
    </source>
</evidence>
<dbReference type="AlphaFoldDB" id="A0A7J6FSW6"/>
<proteinExistence type="predicted"/>
<dbReference type="Proteomes" id="UP000583929">
    <property type="component" value="Unassembled WGS sequence"/>
</dbReference>
<comment type="caution">
    <text evidence="2">The sequence shown here is derived from an EMBL/GenBank/DDBJ whole genome shotgun (WGS) entry which is preliminary data.</text>
</comment>
<dbReference type="Pfam" id="PF13966">
    <property type="entry name" value="zf-RVT"/>
    <property type="match status" value="1"/>
</dbReference>
<evidence type="ECO:0000259" key="1">
    <source>
        <dbReference type="Pfam" id="PF13966"/>
    </source>
</evidence>
<dbReference type="EMBL" id="JAATIQ010000183">
    <property type="protein sequence ID" value="KAF4372920.1"/>
    <property type="molecule type" value="Genomic_DNA"/>
</dbReference>
<feature type="domain" description="Reverse transcriptase zinc-binding" evidence="1">
    <location>
        <begin position="111"/>
        <end position="197"/>
    </location>
</feature>
<name>A0A7J6FSW6_CANSA</name>
<keyword evidence="3" id="KW-1185">Reference proteome</keyword>
<organism evidence="2 3">
    <name type="scientific">Cannabis sativa</name>
    <name type="common">Hemp</name>
    <name type="synonym">Marijuana</name>
    <dbReference type="NCBI Taxonomy" id="3483"/>
    <lineage>
        <taxon>Eukaryota</taxon>
        <taxon>Viridiplantae</taxon>
        <taxon>Streptophyta</taxon>
        <taxon>Embryophyta</taxon>
        <taxon>Tracheophyta</taxon>
        <taxon>Spermatophyta</taxon>
        <taxon>Magnoliopsida</taxon>
        <taxon>eudicotyledons</taxon>
        <taxon>Gunneridae</taxon>
        <taxon>Pentapetalae</taxon>
        <taxon>rosids</taxon>
        <taxon>fabids</taxon>
        <taxon>Rosales</taxon>
        <taxon>Cannabaceae</taxon>
        <taxon>Cannabis</taxon>
    </lineage>
</organism>
<gene>
    <name evidence="2" type="ORF">G4B88_018085</name>
</gene>
<accession>A0A7J6FSW6</accession>
<evidence type="ECO:0000313" key="3">
    <source>
        <dbReference type="Proteomes" id="UP000583929"/>
    </source>
</evidence>
<sequence length="321" mass="35729">MGARWLRTEMAVKTYGESSATPAVDRSTTIIKAVTSEEIIVGENQGADGGSDAIMGNQNIVEGEGINGSWDMELLHDVFNSRDIAAISAVPILQVAAIDSFTWHFELSGIYSVKSAFLLLQKEKGAWDTVEASKFWNELWRLKIPPKIKNLIWRGGTNCLQLITKRVQVDSLCPVCDSHNETIMHVLAFCPIAAQCWEKAAIRIPTQQDTSFLDWCVSVFNSANTATCSLFCVLCWSIWGARNDKVWKNKNSNASFIFAFAVCHLEQWTSAQAPYLETSRTGLLAGDGNDRWEAGVTRITQCSEVDHEVLNDYTKWKKHAG</sequence>
<protein>
    <recommendedName>
        <fullName evidence="1">Reverse transcriptase zinc-binding domain-containing protein</fullName>
    </recommendedName>
</protein>
<dbReference type="InterPro" id="IPR026960">
    <property type="entry name" value="RVT-Znf"/>
</dbReference>
<reference evidence="2 3" key="1">
    <citation type="journal article" date="2020" name="bioRxiv">
        <title>Sequence and annotation of 42 cannabis genomes reveals extensive copy number variation in cannabinoid synthesis and pathogen resistance genes.</title>
        <authorList>
            <person name="Mckernan K.J."/>
            <person name="Helbert Y."/>
            <person name="Kane L.T."/>
            <person name="Ebling H."/>
            <person name="Zhang L."/>
            <person name="Liu B."/>
            <person name="Eaton Z."/>
            <person name="Mclaughlin S."/>
            <person name="Kingan S."/>
            <person name="Baybayan P."/>
            <person name="Concepcion G."/>
            <person name="Jordan M."/>
            <person name="Riva A."/>
            <person name="Barbazuk W."/>
            <person name="Harkins T."/>
        </authorList>
    </citation>
    <scope>NUCLEOTIDE SEQUENCE [LARGE SCALE GENOMIC DNA]</scope>
    <source>
        <strain evidence="3">cv. Jamaican Lion 4</strain>
        <tissue evidence="2">Leaf</tissue>
    </source>
</reference>